<evidence type="ECO:0000313" key="1">
    <source>
        <dbReference type="EMBL" id="EPC44891.1"/>
    </source>
</evidence>
<dbReference type="AlphaFoldDB" id="A0A8E0ID29"/>
<evidence type="ECO:0000313" key="2">
    <source>
        <dbReference type="Proteomes" id="UP000014303"/>
    </source>
</evidence>
<proteinExistence type="predicted"/>
<feature type="non-terminal residue" evidence="1">
    <location>
        <position position="1"/>
    </location>
</feature>
<name>A0A8E0ID29_LACPA</name>
<protein>
    <submittedName>
        <fullName evidence="1">Uncharacterized protein</fullName>
    </submittedName>
</protein>
<gene>
    <name evidence="1" type="ORF">Lpp7_15974</name>
</gene>
<dbReference type="Proteomes" id="UP000014303">
    <property type="component" value="Unassembled WGS sequence"/>
</dbReference>
<comment type="caution">
    <text evidence="1">The sequence shown here is derived from an EMBL/GenBank/DDBJ whole genome shotgun (WGS) entry which is preliminary data.</text>
</comment>
<sequence length="39" mass="4518">AKMRSLAQKPDTEFDINVLVFAVLKMIYPLEKSSQVMLY</sequence>
<reference evidence="1 2" key="1">
    <citation type="journal article" date="2013" name="PLoS ONE">
        <title>Lactobacillus paracasei comparative genomics: towards species pan-genome definition and exploitation of diversity.</title>
        <authorList>
            <person name="Smokvina T."/>
            <person name="Wels M."/>
            <person name="Polka J."/>
            <person name="Chervaux C."/>
            <person name="Brisse S."/>
            <person name="Boekhorst J."/>
            <person name="van Hylckama Vlieg J.E."/>
            <person name="Siezen R.J."/>
        </authorList>
    </citation>
    <scope>NUCLEOTIDE SEQUENCE [LARGE SCALE GENOMIC DNA]</scope>
    <source>
        <strain evidence="1 2">Lpp7</strain>
    </source>
</reference>
<organism evidence="1 2">
    <name type="scientific">Lacticaseibacillus paracasei subsp. paracasei Lpp7</name>
    <dbReference type="NCBI Taxonomy" id="1256200"/>
    <lineage>
        <taxon>Bacteria</taxon>
        <taxon>Bacillati</taxon>
        <taxon>Bacillota</taxon>
        <taxon>Bacilli</taxon>
        <taxon>Lactobacillales</taxon>
        <taxon>Lactobacillaceae</taxon>
        <taxon>Lacticaseibacillus</taxon>
    </lineage>
</organism>
<dbReference type="EMBL" id="ANJV01000600">
    <property type="protein sequence ID" value="EPC44891.1"/>
    <property type="molecule type" value="Genomic_DNA"/>
</dbReference>
<accession>A0A8E0ID29</accession>